<dbReference type="SMART" id="SM00382">
    <property type="entry name" value="AAA"/>
    <property type="match status" value="1"/>
</dbReference>
<evidence type="ECO:0000313" key="8">
    <source>
        <dbReference type="Proteomes" id="UP000256334"/>
    </source>
</evidence>
<evidence type="ECO:0000256" key="4">
    <source>
        <dbReference type="ARBA" id="ARBA00038388"/>
    </source>
</evidence>
<dbReference type="Gene3D" id="3.40.50.300">
    <property type="entry name" value="P-loop containing nucleotide triphosphate hydrolases"/>
    <property type="match status" value="1"/>
</dbReference>
<dbReference type="PANTHER" id="PTHR24220">
    <property type="entry name" value="IMPORT ATP-BINDING PROTEIN"/>
    <property type="match status" value="1"/>
</dbReference>
<dbReference type="GO" id="GO:0005886">
    <property type="term" value="C:plasma membrane"/>
    <property type="evidence" value="ECO:0007669"/>
    <property type="project" value="TreeGrafter"/>
</dbReference>
<feature type="region of interest" description="Disordered" evidence="5">
    <location>
        <begin position="251"/>
        <end position="271"/>
    </location>
</feature>
<dbReference type="GO" id="GO:0016887">
    <property type="term" value="F:ATP hydrolysis activity"/>
    <property type="evidence" value="ECO:0007669"/>
    <property type="project" value="InterPro"/>
</dbReference>
<keyword evidence="3 7" id="KW-0067">ATP-binding</keyword>
<name>A0A3D9DU33_9GAMM</name>
<comment type="caution">
    <text evidence="7">The sequence shown here is derived from an EMBL/GenBank/DDBJ whole genome shotgun (WGS) entry which is preliminary data.</text>
</comment>
<gene>
    <name evidence="7" type="ORF">C8D72_2644</name>
</gene>
<evidence type="ECO:0000256" key="3">
    <source>
        <dbReference type="ARBA" id="ARBA00022840"/>
    </source>
</evidence>
<dbReference type="CDD" id="cd03255">
    <property type="entry name" value="ABC_MJ0796_LolCDE_FtsE"/>
    <property type="match status" value="1"/>
</dbReference>
<keyword evidence="2" id="KW-0547">Nucleotide-binding</keyword>
<evidence type="ECO:0000256" key="1">
    <source>
        <dbReference type="ARBA" id="ARBA00022448"/>
    </source>
</evidence>
<dbReference type="PROSITE" id="PS00211">
    <property type="entry name" value="ABC_TRANSPORTER_1"/>
    <property type="match status" value="1"/>
</dbReference>
<dbReference type="SUPFAM" id="SSF52540">
    <property type="entry name" value="P-loop containing nucleoside triphosphate hydrolases"/>
    <property type="match status" value="1"/>
</dbReference>
<dbReference type="GO" id="GO:0005524">
    <property type="term" value="F:ATP binding"/>
    <property type="evidence" value="ECO:0007669"/>
    <property type="project" value="UniProtKB-KW"/>
</dbReference>
<dbReference type="InterPro" id="IPR003593">
    <property type="entry name" value="AAA+_ATPase"/>
</dbReference>
<evidence type="ECO:0000313" key="7">
    <source>
        <dbReference type="EMBL" id="REC94273.1"/>
    </source>
</evidence>
<dbReference type="GO" id="GO:0022857">
    <property type="term" value="F:transmembrane transporter activity"/>
    <property type="evidence" value="ECO:0007669"/>
    <property type="project" value="TreeGrafter"/>
</dbReference>
<dbReference type="PANTHER" id="PTHR24220:SF689">
    <property type="entry name" value="LIPOPROTEIN-RELEASING SYSTEM ATP-BINDING PROTEIN LOLD"/>
    <property type="match status" value="1"/>
</dbReference>
<keyword evidence="8" id="KW-1185">Reference proteome</keyword>
<accession>A0A3D9DU33</accession>
<comment type="similarity">
    <text evidence="4">Belongs to the ABC transporter superfamily. Macrolide exporter (TC 3.A.1.122) family.</text>
</comment>
<dbReference type="Proteomes" id="UP000256334">
    <property type="component" value="Unassembled WGS sequence"/>
</dbReference>
<dbReference type="InterPro" id="IPR015854">
    <property type="entry name" value="ABC_transpr_LolD-like"/>
</dbReference>
<evidence type="ECO:0000256" key="5">
    <source>
        <dbReference type="SAM" id="MobiDB-lite"/>
    </source>
</evidence>
<dbReference type="InterPro" id="IPR003439">
    <property type="entry name" value="ABC_transporter-like_ATP-bd"/>
</dbReference>
<proteinExistence type="inferred from homology"/>
<feature type="region of interest" description="Disordered" evidence="5">
    <location>
        <begin position="1"/>
        <end position="34"/>
    </location>
</feature>
<evidence type="ECO:0000256" key="2">
    <source>
        <dbReference type="ARBA" id="ARBA00022741"/>
    </source>
</evidence>
<evidence type="ECO:0000259" key="6">
    <source>
        <dbReference type="PROSITE" id="PS50893"/>
    </source>
</evidence>
<feature type="domain" description="ABC transporter" evidence="6">
    <location>
        <begin position="37"/>
        <end position="268"/>
    </location>
</feature>
<dbReference type="AlphaFoldDB" id="A0A3D9DU33"/>
<dbReference type="Pfam" id="PF00005">
    <property type="entry name" value="ABC_tran"/>
    <property type="match status" value="1"/>
</dbReference>
<dbReference type="EMBL" id="QRDJ01000008">
    <property type="protein sequence ID" value="REC94273.1"/>
    <property type="molecule type" value="Genomic_DNA"/>
</dbReference>
<dbReference type="InterPro" id="IPR017911">
    <property type="entry name" value="MacB-like_ATP-bd"/>
</dbReference>
<dbReference type="GO" id="GO:1902495">
    <property type="term" value="C:transmembrane transporter complex"/>
    <property type="evidence" value="ECO:0007669"/>
    <property type="project" value="UniProtKB-ARBA"/>
</dbReference>
<dbReference type="InterPro" id="IPR027417">
    <property type="entry name" value="P-loop_NTPase"/>
</dbReference>
<protein>
    <submittedName>
        <fullName evidence="7">Putative ABC transport system ATP-binding protein</fullName>
    </submittedName>
</protein>
<organism evidence="7 8">
    <name type="scientific">Kushneria indalinina DSM 14324</name>
    <dbReference type="NCBI Taxonomy" id="1122140"/>
    <lineage>
        <taxon>Bacteria</taxon>
        <taxon>Pseudomonadati</taxon>
        <taxon>Pseudomonadota</taxon>
        <taxon>Gammaproteobacteria</taxon>
        <taxon>Oceanospirillales</taxon>
        <taxon>Halomonadaceae</taxon>
        <taxon>Kushneria</taxon>
    </lineage>
</organism>
<dbReference type="OrthoDB" id="9801477at2"/>
<keyword evidence="1" id="KW-0813">Transport</keyword>
<dbReference type="FunFam" id="3.40.50.300:FF:000032">
    <property type="entry name" value="Export ABC transporter ATP-binding protein"/>
    <property type="match status" value="1"/>
</dbReference>
<dbReference type="InterPro" id="IPR017871">
    <property type="entry name" value="ABC_transporter-like_CS"/>
</dbReference>
<dbReference type="PROSITE" id="PS50893">
    <property type="entry name" value="ABC_TRANSPORTER_2"/>
    <property type="match status" value="1"/>
</dbReference>
<reference evidence="7 8" key="1">
    <citation type="submission" date="2018-07" db="EMBL/GenBank/DDBJ databases">
        <title>Genomic Encyclopedia of Type Strains, Phase IV (KMG-IV): sequencing the most valuable type-strain genomes for metagenomic binning, comparative biology and taxonomic classification.</title>
        <authorList>
            <person name="Goeker M."/>
        </authorList>
    </citation>
    <scope>NUCLEOTIDE SEQUENCE [LARGE SCALE GENOMIC DNA]</scope>
    <source>
        <strain evidence="7 8">DSM 14324</strain>
    </source>
</reference>
<feature type="compositionally biased region" description="Basic and acidic residues" evidence="5">
    <location>
        <begin position="1"/>
        <end position="15"/>
    </location>
</feature>
<sequence length="271" mass="29094">MSTPEARKDDVEHPGQDGSPEAGHARSARQQNRTPILMARQLEKTVDSGSGRITILNALDLEIHAGESVAIVGSSGAGKSTLLALLAGLDTLTRGELALFGTSLSSLDEDGRARLRSGQVGFVFQNFQLLPTLTALENVLLPLELSDSDVDTQQASQWLARVGLEARVQHLPKQLSGGEQQRVAIARAFVTHPALVFADEPTGNLDRATGDRVADLLFTLNRESGTTLVVVTHDPQLAARCDRTLTLDEGRLHERINPHGSSHAPDGADRR</sequence>